<protein>
    <recommendedName>
        <fullName evidence="3">RlpA-like protein double-psi beta-barrel domain-containing protein</fullName>
    </recommendedName>
</protein>
<dbReference type="InterPro" id="IPR034718">
    <property type="entry name" value="RlpA"/>
</dbReference>
<evidence type="ECO:0000259" key="3">
    <source>
        <dbReference type="Pfam" id="PF03330"/>
    </source>
</evidence>
<accession>A0A382EYV7</accession>
<dbReference type="NCBIfam" id="TIGR00413">
    <property type="entry name" value="rlpA"/>
    <property type="match status" value="1"/>
</dbReference>
<dbReference type="Pfam" id="PF03330">
    <property type="entry name" value="DPBB_1"/>
    <property type="match status" value="1"/>
</dbReference>
<gene>
    <name evidence="4" type="ORF">METZ01_LOCUS208772</name>
</gene>
<dbReference type="InterPro" id="IPR036908">
    <property type="entry name" value="RlpA-like_sf"/>
</dbReference>
<evidence type="ECO:0000313" key="4">
    <source>
        <dbReference type="EMBL" id="SVB55918.1"/>
    </source>
</evidence>
<proteinExistence type="inferred from homology"/>
<dbReference type="InterPro" id="IPR009009">
    <property type="entry name" value="RlpA-like_DPBB"/>
</dbReference>
<dbReference type="InterPro" id="IPR012997">
    <property type="entry name" value="RplA"/>
</dbReference>
<dbReference type="PANTHER" id="PTHR34183">
    <property type="entry name" value="ENDOLYTIC PEPTIDOGLYCAN TRANSGLYCOSYLASE RLPA"/>
    <property type="match status" value="1"/>
</dbReference>
<sequence>MVGISSYYADDFHGKLTANGEVYDMYGLTAAHKTLPLNTIVRVTNIDNEKSLILRINDRGPYVKGRILDCSYGAAKKLDFLANGTTKVRIEVIEWGDGVYMHHKG</sequence>
<dbReference type="Gene3D" id="2.40.40.10">
    <property type="entry name" value="RlpA-like domain"/>
    <property type="match status" value="1"/>
</dbReference>
<dbReference type="EMBL" id="UINC01047089">
    <property type="protein sequence ID" value="SVB55918.1"/>
    <property type="molecule type" value="Genomic_DNA"/>
</dbReference>
<dbReference type="CDD" id="cd22268">
    <property type="entry name" value="DPBB_RlpA-like"/>
    <property type="match status" value="1"/>
</dbReference>
<dbReference type="GO" id="GO:0016829">
    <property type="term" value="F:lyase activity"/>
    <property type="evidence" value="ECO:0007669"/>
    <property type="project" value="UniProtKB-KW"/>
</dbReference>
<reference evidence="4" key="1">
    <citation type="submission" date="2018-05" db="EMBL/GenBank/DDBJ databases">
        <authorList>
            <person name="Lanie J.A."/>
            <person name="Ng W.-L."/>
            <person name="Kazmierczak K.M."/>
            <person name="Andrzejewski T.M."/>
            <person name="Davidsen T.M."/>
            <person name="Wayne K.J."/>
            <person name="Tettelin H."/>
            <person name="Glass J.I."/>
            <person name="Rusch D."/>
            <person name="Podicherti R."/>
            <person name="Tsui H.-C.T."/>
            <person name="Winkler M.E."/>
        </authorList>
    </citation>
    <scope>NUCLEOTIDE SEQUENCE</scope>
</reference>
<dbReference type="GO" id="GO:0071555">
    <property type="term" value="P:cell wall organization"/>
    <property type="evidence" value="ECO:0007669"/>
    <property type="project" value="UniProtKB-KW"/>
</dbReference>
<keyword evidence="1" id="KW-0456">Lyase</keyword>
<keyword evidence="2" id="KW-0961">Cell wall biogenesis/degradation</keyword>
<feature type="domain" description="RlpA-like protein double-psi beta-barrel" evidence="3">
    <location>
        <begin position="3"/>
        <end position="90"/>
    </location>
</feature>
<dbReference type="PANTHER" id="PTHR34183:SF1">
    <property type="entry name" value="ENDOLYTIC PEPTIDOGLYCAN TRANSGLYCOSYLASE RLPA"/>
    <property type="match status" value="1"/>
</dbReference>
<dbReference type="HAMAP" id="MF_02071">
    <property type="entry name" value="RlpA"/>
    <property type="match status" value="1"/>
</dbReference>
<dbReference type="SUPFAM" id="SSF50685">
    <property type="entry name" value="Barwin-like endoglucanases"/>
    <property type="match status" value="1"/>
</dbReference>
<name>A0A382EYV7_9ZZZZ</name>
<evidence type="ECO:0000256" key="1">
    <source>
        <dbReference type="ARBA" id="ARBA00023239"/>
    </source>
</evidence>
<evidence type="ECO:0000256" key="2">
    <source>
        <dbReference type="ARBA" id="ARBA00023316"/>
    </source>
</evidence>
<organism evidence="4">
    <name type="scientific">marine metagenome</name>
    <dbReference type="NCBI Taxonomy" id="408172"/>
    <lineage>
        <taxon>unclassified sequences</taxon>
        <taxon>metagenomes</taxon>
        <taxon>ecological metagenomes</taxon>
    </lineage>
</organism>
<dbReference type="AlphaFoldDB" id="A0A382EYV7"/>